<dbReference type="Proteomes" id="UP001595891">
    <property type="component" value="Unassembled WGS sequence"/>
</dbReference>
<accession>A0ABV9EIW0</accession>
<dbReference type="EMBL" id="JBHSFN010000010">
    <property type="protein sequence ID" value="MFC4587834.1"/>
    <property type="molecule type" value="Genomic_DNA"/>
</dbReference>
<dbReference type="RefSeq" id="WP_262840613.1">
    <property type="nucleotide sequence ID" value="NZ_JANZYP010000002.1"/>
</dbReference>
<gene>
    <name evidence="1" type="ORF">ACFO8L_17205</name>
</gene>
<keyword evidence="2" id="KW-1185">Reference proteome</keyword>
<evidence type="ECO:0000313" key="1">
    <source>
        <dbReference type="EMBL" id="MFC4587834.1"/>
    </source>
</evidence>
<organism evidence="1 2">
    <name type="scientific">Sphaerisporangium corydalis</name>
    <dbReference type="NCBI Taxonomy" id="1441875"/>
    <lineage>
        <taxon>Bacteria</taxon>
        <taxon>Bacillati</taxon>
        <taxon>Actinomycetota</taxon>
        <taxon>Actinomycetes</taxon>
        <taxon>Streptosporangiales</taxon>
        <taxon>Streptosporangiaceae</taxon>
        <taxon>Sphaerisporangium</taxon>
    </lineage>
</organism>
<evidence type="ECO:0000313" key="2">
    <source>
        <dbReference type="Proteomes" id="UP001595891"/>
    </source>
</evidence>
<reference evidence="2" key="1">
    <citation type="journal article" date="2019" name="Int. J. Syst. Evol. Microbiol.">
        <title>The Global Catalogue of Microorganisms (GCM) 10K type strain sequencing project: providing services to taxonomists for standard genome sequencing and annotation.</title>
        <authorList>
            <consortium name="The Broad Institute Genomics Platform"/>
            <consortium name="The Broad Institute Genome Sequencing Center for Infectious Disease"/>
            <person name="Wu L."/>
            <person name="Ma J."/>
        </authorList>
    </citation>
    <scope>NUCLEOTIDE SEQUENCE [LARGE SCALE GENOMIC DNA]</scope>
    <source>
        <strain evidence="2">CCUG 49560</strain>
    </source>
</reference>
<name>A0ABV9EIW0_9ACTN</name>
<comment type="caution">
    <text evidence="1">The sequence shown here is derived from an EMBL/GenBank/DDBJ whole genome shotgun (WGS) entry which is preliminary data.</text>
</comment>
<proteinExistence type="predicted"/>
<sequence>MTWVRKAGYGLGLLVLVPVVIAARVLPWRDKYETLTGEGGRRVVAAGGRAAVLDGVEWRLKSVTEGRLADPAARPLPPRTRIAIVLTSMKPLTDQAAKKFAAGTRDCKFRVVDRAGRSWPSSFRGDLAPRNGNAGSCWTMDQDYKIVPTPAGKELTIQTVYVVPEDAFASLEVEVHLGPESRTVRLTP</sequence>
<protein>
    <submittedName>
        <fullName evidence="1">Uncharacterized protein</fullName>
    </submittedName>
</protein>